<reference evidence="7" key="2">
    <citation type="submission" date="2020-09" db="EMBL/GenBank/DDBJ databases">
        <authorList>
            <person name="Sun Q."/>
            <person name="Zhou Y."/>
        </authorList>
    </citation>
    <scope>NUCLEOTIDE SEQUENCE</scope>
    <source>
        <strain evidence="7">CGMCC 4.7306</strain>
    </source>
</reference>
<accession>A0A917SGR1</accession>
<comment type="caution">
    <text evidence="7">The sequence shown here is derived from an EMBL/GenBank/DDBJ whole genome shotgun (WGS) entry which is preliminary data.</text>
</comment>
<protein>
    <submittedName>
        <fullName evidence="7">MFS transporter</fullName>
    </submittedName>
</protein>
<dbReference type="CDD" id="cd06173">
    <property type="entry name" value="MFS_MefA_like"/>
    <property type="match status" value="1"/>
</dbReference>
<evidence type="ECO:0000256" key="2">
    <source>
        <dbReference type="ARBA" id="ARBA00022475"/>
    </source>
</evidence>
<feature type="transmembrane region" description="Helical" evidence="6">
    <location>
        <begin position="388"/>
        <end position="407"/>
    </location>
</feature>
<dbReference type="Proteomes" id="UP000613840">
    <property type="component" value="Unassembled WGS sequence"/>
</dbReference>
<dbReference type="SUPFAM" id="SSF103473">
    <property type="entry name" value="MFS general substrate transporter"/>
    <property type="match status" value="1"/>
</dbReference>
<dbReference type="RefSeq" id="WP_188897470.1">
    <property type="nucleotide sequence ID" value="NZ_BMMZ01000014.1"/>
</dbReference>
<feature type="transmembrane region" description="Helical" evidence="6">
    <location>
        <begin position="295"/>
        <end position="316"/>
    </location>
</feature>
<keyword evidence="4 6" id="KW-1133">Transmembrane helix</keyword>
<feature type="transmembrane region" description="Helical" evidence="6">
    <location>
        <begin position="259"/>
        <end position="283"/>
    </location>
</feature>
<dbReference type="GO" id="GO:0022857">
    <property type="term" value="F:transmembrane transporter activity"/>
    <property type="evidence" value="ECO:0007669"/>
    <property type="project" value="InterPro"/>
</dbReference>
<keyword evidence="5 6" id="KW-0472">Membrane</keyword>
<dbReference type="Gene3D" id="1.20.1250.20">
    <property type="entry name" value="MFS general substrate transporter like domains"/>
    <property type="match status" value="1"/>
</dbReference>
<feature type="transmembrane region" description="Helical" evidence="6">
    <location>
        <begin position="114"/>
        <end position="137"/>
    </location>
</feature>
<dbReference type="PANTHER" id="PTHR23513:SF6">
    <property type="entry name" value="MAJOR FACILITATOR SUPERFAMILY ASSOCIATED DOMAIN-CONTAINING PROTEIN"/>
    <property type="match status" value="1"/>
</dbReference>
<reference evidence="7" key="1">
    <citation type="journal article" date="2014" name="Int. J. Syst. Evol. Microbiol.">
        <title>Complete genome sequence of Corynebacterium casei LMG S-19264T (=DSM 44701T), isolated from a smear-ripened cheese.</title>
        <authorList>
            <consortium name="US DOE Joint Genome Institute (JGI-PGF)"/>
            <person name="Walter F."/>
            <person name="Albersmeier A."/>
            <person name="Kalinowski J."/>
            <person name="Ruckert C."/>
        </authorList>
    </citation>
    <scope>NUCLEOTIDE SEQUENCE</scope>
    <source>
        <strain evidence="7">CGMCC 4.7306</strain>
    </source>
</reference>
<dbReference type="EMBL" id="BMMZ01000014">
    <property type="protein sequence ID" value="GGL79032.1"/>
    <property type="molecule type" value="Genomic_DNA"/>
</dbReference>
<comment type="subcellular location">
    <subcellularLocation>
        <location evidence="1">Cell membrane</location>
        <topology evidence="1">Multi-pass membrane protein</topology>
    </subcellularLocation>
</comment>
<sequence>MTESVGHAESVSVWHNRRFLRFWAGNTISQFGDQITGLAFPLIATITLQASATAVAALTAALWIPNLFALPIGTWVDHHPNKRRVLITAELIQAGAIATVPIEHALGLVTMPLLYTSAVLLGAGGVLGGTASQPFFVRLVARHQYIQANSLQSTTQSASGIAGPAIGGLLIAALTAPAAMIIDAVSFLVSATAITTIAIPPSPPDTATESFLRRLTNGTRYLFHQPYLRVSLGCSTTMNFAAFVIQALLVLYASRYLHLSAGLIGTALGLGATGGLAGAITAARLAREIGTGWTIATGAALSCAPFAVLSVAGILVGHKVGLVVLLAVIEFVSSLGIMWFDINNNAVRTIVTEDAMRSRVSGAYSTINYGIRPVGAIIGGLFATHIGLPATLIGAATLGTAAILWLIPTATRIRAIDRL</sequence>
<evidence type="ECO:0000313" key="8">
    <source>
        <dbReference type="Proteomes" id="UP000613840"/>
    </source>
</evidence>
<name>A0A917SGR1_9ACTN</name>
<keyword evidence="8" id="KW-1185">Reference proteome</keyword>
<evidence type="ECO:0000256" key="1">
    <source>
        <dbReference type="ARBA" id="ARBA00004651"/>
    </source>
</evidence>
<keyword evidence="3 6" id="KW-0812">Transmembrane</keyword>
<evidence type="ECO:0000256" key="3">
    <source>
        <dbReference type="ARBA" id="ARBA00022692"/>
    </source>
</evidence>
<dbReference type="InterPro" id="IPR036259">
    <property type="entry name" value="MFS_trans_sf"/>
</dbReference>
<dbReference type="GO" id="GO:0005886">
    <property type="term" value="C:plasma membrane"/>
    <property type="evidence" value="ECO:0007669"/>
    <property type="project" value="UniProtKB-SubCell"/>
</dbReference>
<gene>
    <name evidence="7" type="ORF">GCM10011575_41710</name>
</gene>
<feature type="transmembrane region" description="Helical" evidence="6">
    <location>
        <begin position="322"/>
        <end position="342"/>
    </location>
</feature>
<dbReference type="AlphaFoldDB" id="A0A917SGR1"/>
<keyword evidence="2" id="KW-1003">Cell membrane</keyword>
<evidence type="ECO:0000256" key="5">
    <source>
        <dbReference type="ARBA" id="ARBA00023136"/>
    </source>
</evidence>
<evidence type="ECO:0000256" key="6">
    <source>
        <dbReference type="SAM" id="Phobius"/>
    </source>
</evidence>
<proteinExistence type="predicted"/>
<dbReference type="Pfam" id="PF07690">
    <property type="entry name" value="MFS_1"/>
    <property type="match status" value="1"/>
</dbReference>
<dbReference type="InterPro" id="IPR011701">
    <property type="entry name" value="MFS"/>
</dbReference>
<organism evidence="7 8">
    <name type="scientific">Microlunatus endophyticus</name>
    <dbReference type="NCBI Taxonomy" id="1716077"/>
    <lineage>
        <taxon>Bacteria</taxon>
        <taxon>Bacillati</taxon>
        <taxon>Actinomycetota</taxon>
        <taxon>Actinomycetes</taxon>
        <taxon>Propionibacteriales</taxon>
        <taxon>Propionibacteriaceae</taxon>
        <taxon>Microlunatus</taxon>
    </lineage>
</organism>
<evidence type="ECO:0000313" key="7">
    <source>
        <dbReference type="EMBL" id="GGL79032.1"/>
    </source>
</evidence>
<dbReference type="PANTHER" id="PTHR23513">
    <property type="entry name" value="INTEGRAL MEMBRANE EFFLUX PROTEIN-RELATED"/>
    <property type="match status" value="1"/>
</dbReference>
<evidence type="ECO:0000256" key="4">
    <source>
        <dbReference type="ARBA" id="ARBA00022989"/>
    </source>
</evidence>
<feature type="transmembrane region" description="Helical" evidence="6">
    <location>
        <begin position="230"/>
        <end position="253"/>
    </location>
</feature>